<proteinExistence type="predicted"/>
<name>A0A0V0ZAN2_9BILA</name>
<reference evidence="1 2" key="1">
    <citation type="submission" date="2015-01" db="EMBL/GenBank/DDBJ databases">
        <title>Evolution of Trichinella species and genotypes.</title>
        <authorList>
            <person name="Korhonen P.K."/>
            <person name="Edoardo P."/>
            <person name="Giuseppe L.R."/>
            <person name="Gasser R.B."/>
        </authorList>
    </citation>
    <scope>NUCLEOTIDE SEQUENCE [LARGE SCALE GENOMIC DNA]</scope>
    <source>
        <strain evidence="1">ISS2496</strain>
    </source>
</reference>
<gene>
    <name evidence="1" type="ORF">T12_8197</name>
</gene>
<dbReference type="AlphaFoldDB" id="A0A0V0ZAN2"/>
<organism evidence="1 2">
    <name type="scientific">Trichinella patagoniensis</name>
    <dbReference type="NCBI Taxonomy" id="990121"/>
    <lineage>
        <taxon>Eukaryota</taxon>
        <taxon>Metazoa</taxon>
        <taxon>Ecdysozoa</taxon>
        <taxon>Nematoda</taxon>
        <taxon>Enoplea</taxon>
        <taxon>Dorylaimia</taxon>
        <taxon>Trichinellida</taxon>
        <taxon>Trichinellidae</taxon>
        <taxon>Trichinella</taxon>
    </lineage>
</organism>
<sequence length="60" mass="7076">MSYHIINISLRFIPFQRFYKNEISRFSEATVPVVSDFSLMRIVMTARAEFQISPSIVIYD</sequence>
<dbReference type="EMBL" id="JYDQ01000265">
    <property type="protein sequence ID" value="KRY09637.1"/>
    <property type="molecule type" value="Genomic_DNA"/>
</dbReference>
<dbReference type="Proteomes" id="UP000054783">
    <property type="component" value="Unassembled WGS sequence"/>
</dbReference>
<protein>
    <submittedName>
        <fullName evidence="1">Uncharacterized protein</fullName>
    </submittedName>
</protein>
<evidence type="ECO:0000313" key="1">
    <source>
        <dbReference type="EMBL" id="KRY09637.1"/>
    </source>
</evidence>
<keyword evidence="2" id="KW-1185">Reference proteome</keyword>
<accession>A0A0V0ZAN2</accession>
<comment type="caution">
    <text evidence="1">The sequence shown here is derived from an EMBL/GenBank/DDBJ whole genome shotgun (WGS) entry which is preliminary data.</text>
</comment>
<evidence type="ECO:0000313" key="2">
    <source>
        <dbReference type="Proteomes" id="UP000054783"/>
    </source>
</evidence>